<dbReference type="EMBL" id="JBFCZG010000001">
    <property type="protein sequence ID" value="KAL3427344.1"/>
    <property type="molecule type" value="Genomic_DNA"/>
</dbReference>
<evidence type="ECO:0000313" key="2">
    <source>
        <dbReference type="EMBL" id="KAL3427344.1"/>
    </source>
</evidence>
<feature type="compositionally biased region" description="Basic and acidic residues" evidence="1">
    <location>
        <begin position="181"/>
        <end position="191"/>
    </location>
</feature>
<name>A0ABR4PVN9_9HELO</name>
<comment type="caution">
    <text evidence="2">The sequence shown here is derived from an EMBL/GenBank/DDBJ whole genome shotgun (WGS) entry which is preliminary data.</text>
</comment>
<evidence type="ECO:0000256" key="1">
    <source>
        <dbReference type="SAM" id="MobiDB-lite"/>
    </source>
</evidence>
<evidence type="ECO:0000313" key="3">
    <source>
        <dbReference type="Proteomes" id="UP001629113"/>
    </source>
</evidence>
<protein>
    <submittedName>
        <fullName evidence="2">Uncharacterized protein</fullName>
    </submittedName>
</protein>
<dbReference type="Proteomes" id="UP001629113">
    <property type="component" value="Unassembled WGS sequence"/>
</dbReference>
<sequence length="191" mass="21262">MPSKSRSSSVQAQNASANSSFATTPSSTVDISAASYHHYHASSAYQANNTAVDIVQQQSFAYPEGFFHYHQFGTSLDHVQPYQPEIYDADVSAANGYYYTASGASDTTHMQNNEYNYTSQVPAQAQDQPQASQHGVDHVQNNDNMTDARTQRSPESCPPREAQVGFLHRGSRRQHNKKLRSTLEKIDRDLK</sequence>
<feature type="compositionally biased region" description="Low complexity" evidence="1">
    <location>
        <begin position="122"/>
        <end position="133"/>
    </location>
</feature>
<feature type="compositionally biased region" description="Basic residues" evidence="1">
    <location>
        <begin position="169"/>
        <end position="180"/>
    </location>
</feature>
<feature type="compositionally biased region" description="Polar residues" evidence="1">
    <location>
        <begin position="139"/>
        <end position="154"/>
    </location>
</feature>
<feature type="region of interest" description="Disordered" evidence="1">
    <location>
        <begin position="122"/>
        <end position="191"/>
    </location>
</feature>
<organism evidence="2 3">
    <name type="scientific">Phlyctema vagabunda</name>
    <dbReference type="NCBI Taxonomy" id="108571"/>
    <lineage>
        <taxon>Eukaryota</taxon>
        <taxon>Fungi</taxon>
        <taxon>Dikarya</taxon>
        <taxon>Ascomycota</taxon>
        <taxon>Pezizomycotina</taxon>
        <taxon>Leotiomycetes</taxon>
        <taxon>Helotiales</taxon>
        <taxon>Dermateaceae</taxon>
        <taxon>Phlyctema</taxon>
    </lineage>
</organism>
<feature type="region of interest" description="Disordered" evidence="1">
    <location>
        <begin position="1"/>
        <end position="25"/>
    </location>
</feature>
<proteinExistence type="predicted"/>
<reference evidence="2 3" key="1">
    <citation type="submission" date="2024-06" db="EMBL/GenBank/DDBJ databases">
        <title>Complete genome of Phlyctema vagabunda strain 19-DSS-EL-015.</title>
        <authorList>
            <person name="Fiorenzani C."/>
        </authorList>
    </citation>
    <scope>NUCLEOTIDE SEQUENCE [LARGE SCALE GENOMIC DNA]</scope>
    <source>
        <strain evidence="2 3">19-DSS-EL-015</strain>
    </source>
</reference>
<keyword evidence="3" id="KW-1185">Reference proteome</keyword>
<gene>
    <name evidence="2" type="ORF">PVAG01_00853</name>
</gene>
<accession>A0ABR4PVN9</accession>